<dbReference type="HOGENOM" id="CLU_3134915_0_0_7"/>
<dbReference type="KEGG" id="dpi:BN4_10916"/>
<dbReference type="Proteomes" id="UP000011724">
    <property type="component" value="Chromosome"/>
</dbReference>
<reference evidence="2" key="2">
    <citation type="journal article" date="2013" name="Stand. Genomic Sci.">
        <title>Complete genome sequence of Desulfocapsa sulfexigens, a marine deltaproteobacterium specialized in disproportionating inorganic sulfur compounds.</title>
        <authorList>
            <person name="Finster K.W."/>
            <person name="Kjeldsen K.U."/>
            <person name="Kube M."/>
            <person name="Reinhardt R."/>
            <person name="Mussmann M."/>
            <person name="Amann R."/>
            <person name="Schreiber L."/>
        </authorList>
    </citation>
    <scope>NUCLEOTIDE SEQUENCE [LARGE SCALE GENOMIC DNA]</scope>
    <source>
        <strain evidence="2">DSM 10523 / SB164P1</strain>
    </source>
</reference>
<organism evidence="1 2">
    <name type="scientific">Pseudodesulfovibrio piezophilus (strain DSM 21447 / JCM 15486 / C1TLV30)</name>
    <name type="common">Desulfovibrio piezophilus</name>
    <dbReference type="NCBI Taxonomy" id="1322246"/>
    <lineage>
        <taxon>Bacteria</taxon>
        <taxon>Pseudomonadati</taxon>
        <taxon>Thermodesulfobacteriota</taxon>
        <taxon>Desulfovibrionia</taxon>
        <taxon>Desulfovibrionales</taxon>
        <taxon>Desulfovibrionaceae</taxon>
    </lineage>
</organism>
<dbReference type="EMBL" id="FO203427">
    <property type="protein sequence ID" value="CCH48153.1"/>
    <property type="molecule type" value="Genomic_DNA"/>
</dbReference>
<name>M1WV43_PSEP2</name>
<dbReference type="STRING" id="1322246.BN4_10916"/>
<sequence length="49" mass="5529">MCHCTKRTNDFHSIGDVAQLGERCLRKAEVESSNLFVSTKKDKGFQVIT</sequence>
<proteinExistence type="predicted"/>
<dbReference type="AntiFam" id="ANF00010">
    <property type="entry name" value="tRNA translation"/>
</dbReference>
<gene>
    <name evidence="1" type="ordered locus">BN4_10916</name>
</gene>
<protein>
    <submittedName>
        <fullName evidence="1">Uncharacterized protein</fullName>
    </submittedName>
</protein>
<evidence type="ECO:0000313" key="1">
    <source>
        <dbReference type="EMBL" id="CCH48153.1"/>
    </source>
</evidence>
<evidence type="ECO:0000313" key="2">
    <source>
        <dbReference type="Proteomes" id="UP000011724"/>
    </source>
</evidence>
<reference evidence="1 2" key="1">
    <citation type="journal article" date="2013" name="PLoS ONE">
        <title>The first genomic and proteomic characterization of a deep-sea sulfate reducer: insights into the piezophilic lifestyle of Desulfovibrio piezophilus.</title>
        <authorList>
            <person name="Pradel N."/>
            <person name="Ji B."/>
            <person name="Gimenez G."/>
            <person name="Talla E."/>
            <person name="Lenoble P."/>
            <person name="Garel M."/>
            <person name="Tamburini C."/>
            <person name="Fourquet P."/>
            <person name="Lebrun R."/>
            <person name="Bertin P."/>
            <person name="Denis Y."/>
            <person name="Pophillat M."/>
            <person name="Barbe V."/>
            <person name="Ollivier B."/>
            <person name="Dolla A."/>
        </authorList>
    </citation>
    <scope>NUCLEOTIDE SEQUENCE [LARGE SCALE GENOMIC DNA]</scope>
    <source>
        <strain evidence="2">DSM 10523 / SB164P1</strain>
    </source>
</reference>
<accession>M1WV43</accession>
<dbReference type="AlphaFoldDB" id="M1WV43"/>
<keyword evidence="2" id="KW-1185">Reference proteome</keyword>